<evidence type="ECO:0000256" key="1">
    <source>
        <dbReference type="SAM" id="Phobius"/>
    </source>
</evidence>
<keyword evidence="1" id="KW-1133">Transmembrane helix</keyword>
<gene>
    <name evidence="2" type="ORF">Psch_01754</name>
</gene>
<dbReference type="AlphaFoldDB" id="A0A4Y7RHF7"/>
<reference evidence="2 3" key="1">
    <citation type="journal article" date="2018" name="Environ. Microbiol.">
        <title>Novel energy conservation strategies and behaviour of Pelotomaculum schinkii driving syntrophic propionate catabolism.</title>
        <authorList>
            <person name="Hidalgo-Ahumada C.A.P."/>
            <person name="Nobu M.K."/>
            <person name="Narihiro T."/>
            <person name="Tamaki H."/>
            <person name="Liu W.T."/>
            <person name="Kamagata Y."/>
            <person name="Stams A.J.M."/>
            <person name="Imachi H."/>
            <person name="Sousa D.Z."/>
        </authorList>
    </citation>
    <scope>NUCLEOTIDE SEQUENCE [LARGE SCALE GENOMIC DNA]</scope>
    <source>
        <strain evidence="2 3">HH</strain>
    </source>
</reference>
<keyword evidence="1" id="KW-0472">Membrane</keyword>
<proteinExistence type="predicted"/>
<sequence>MKVLFEYIFGWFSHAASEFSALLNKLPDFMVGNLIELLGVLFASVLVAIFSTLFVDKKREIQKVKARVLDLRLEQYDAIRSFVEDQSKTAAFPENIDAVKNNFEISGLSLKDNENCYSSQGIATEQKIIQALVKLENLTMNGLYILDDDVLGMLLQIKIYIMNLNMFSILLRGYYENKKNIRKKILGDNRREENNEDRKEVKIATTEDINQISEYYFLHLSIVLNNEYQNMIDKLQEMVIHKASKPRFERKEKNYRKIKTRQRLQNKALDKTILINKFPQLIHALASLSSAYFQEFEEQRDNTLKEFLAYAVDILGWQEGLSGLSPSKTK</sequence>
<dbReference type="Proteomes" id="UP000298324">
    <property type="component" value="Unassembled WGS sequence"/>
</dbReference>
<name>A0A4Y7RHF7_9FIRM</name>
<evidence type="ECO:0000313" key="3">
    <source>
        <dbReference type="Proteomes" id="UP000298324"/>
    </source>
</evidence>
<keyword evidence="3" id="KW-1185">Reference proteome</keyword>
<dbReference type="EMBL" id="QFGA01000001">
    <property type="protein sequence ID" value="TEB08199.1"/>
    <property type="molecule type" value="Genomic_DNA"/>
</dbReference>
<organism evidence="2 3">
    <name type="scientific">Pelotomaculum schinkii</name>
    <dbReference type="NCBI Taxonomy" id="78350"/>
    <lineage>
        <taxon>Bacteria</taxon>
        <taxon>Bacillati</taxon>
        <taxon>Bacillota</taxon>
        <taxon>Clostridia</taxon>
        <taxon>Eubacteriales</taxon>
        <taxon>Desulfotomaculaceae</taxon>
        <taxon>Pelotomaculum</taxon>
    </lineage>
</organism>
<dbReference type="RefSeq" id="WP_134219370.1">
    <property type="nucleotide sequence ID" value="NZ_QFGA01000001.1"/>
</dbReference>
<accession>A0A4Y7RHF7</accession>
<keyword evidence="1" id="KW-0812">Transmembrane</keyword>
<evidence type="ECO:0000313" key="2">
    <source>
        <dbReference type="EMBL" id="TEB08199.1"/>
    </source>
</evidence>
<protein>
    <submittedName>
        <fullName evidence="2">Uncharacterized protein</fullName>
    </submittedName>
</protein>
<comment type="caution">
    <text evidence="2">The sequence shown here is derived from an EMBL/GenBank/DDBJ whole genome shotgun (WGS) entry which is preliminary data.</text>
</comment>
<feature type="transmembrane region" description="Helical" evidence="1">
    <location>
        <begin position="34"/>
        <end position="55"/>
    </location>
</feature>